<proteinExistence type="predicted"/>
<organism evidence="2 3">
    <name type="scientific">Rhizopus oryzae</name>
    <name type="common">Mucormycosis agent</name>
    <name type="synonym">Rhizopus arrhizus var. delemar</name>
    <dbReference type="NCBI Taxonomy" id="64495"/>
    <lineage>
        <taxon>Eukaryota</taxon>
        <taxon>Fungi</taxon>
        <taxon>Fungi incertae sedis</taxon>
        <taxon>Mucoromycota</taxon>
        <taxon>Mucoromycotina</taxon>
        <taxon>Mucoromycetes</taxon>
        <taxon>Mucorales</taxon>
        <taxon>Mucorineae</taxon>
        <taxon>Rhizopodaceae</taxon>
        <taxon>Rhizopus</taxon>
    </lineage>
</organism>
<dbReference type="AlphaFoldDB" id="A0A9P6YLC6"/>
<gene>
    <name evidence="2" type="ORF">G6F51_002261</name>
</gene>
<evidence type="ECO:0000313" key="3">
    <source>
        <dbReference type="Proteomes" id="UP000717996"/>
    </source>
</evidence>
<dbReference type="Proteomes" id="UP000717996">
    <property type="component" value="Unassembled WGS sequence"/>
</dbReference>
<reference evidence="2" key="1">
    <citation type="journal article" date="2020" name="Microb. Genom.">
        <title>Genetic diversity of clinical and environmental Mucorales isolates obtained from an investigation of mucormycosis cases among solid organ transplant recipients.</title>
        <authorList>
            <person name="Nguyen M.H."/>
            <person name="Kaul D."/>
            <person name="Muto C."/>
            <person name="Cheng S.J."/>
            <person name="Richter R.A."/>
            <person name="Bruno V.M."/>
            <person name="Liu G."/>
            <person name="Beyhan S."/>
            <person name="Sundermann A.J."/>
            <person name="Mounaud S."/>
            <person name="Pasculle A.W."/>
            <person name="Nierman W.C."/>
            <person name="Driscoll E."/>
            <person name="Cumbie R."/>
            <person name="Clancy C.J."/>
            <person name="Dupont C.L."/>
        </authorList>
    </citation>
    <scope>NUCLEOTIDE SEQUENCE</scope>
    <source>
        <strain evidence="2">GL16</strain>
    </source>
</reference>
<comment type="caution">
    <text evidence="2">The sequence shown here is derived from an EMBL/GenBank/DDBJ whole genome shotgun (WGS) entry which is preliminary data.</text>
</comment>
<evidence type="ECO:0000313" key="2">
    <source>
        <dbReference type="EMBL" id="KAG1550762.1"/>
    </source>
</evidence>
<protein>
    <recommendedName>
        <fullName evidence="4">RRM domain-containing protein</fullName>
    </recommendedName>
</protein>
<accession>A0A9P6YLC6</accession>
<name>A0A9P6YLC6_RHIOR</name>
<dbReference type="EMBL" id="JAANIT010000189">
    <property type="protein sequence ID" value="KAG1550762.1"/>
    <property type="molecule type" value="Genomic_DNA"/>
</dbReference>
<feature type="region of interest" description="Disordered" evidence="1">
    <location>
        <begin position="87"/>
        <end position="107"/>
    </location>
</feature>
<feature type="compositionally biased region" description="Basic and acidic residues" evidence="1">
    <location>
        <begin position="89"/>
        <end position="106"/>
    </location>
</feature>
<evidence type="ECO:0000256" key="1">
    <source>
        <dbReference type="SAM" id="MobiDB-lite"/>
    </source>
</evidence>
<sequence length="236" mass="26097">MPVWKQITIPEIPSASYVLVKNISIESSEKTGTQILTLSLADLLDDDNQHQVALIHFERESAAKTATLLSNALIDQSHITVSHYFESSVPKEESNGTEEKSQESKPKSRIVAEILANGYILQDQVVAKGLEYDSKYHLSTRLGGYLSALTSNVKQMDEKYRIWDKAVEIDSKFKIQEKVHQATQTAHTTAQAALHSPTGQKVHDLAHQTLAQIAAVHYEAKKIQNEKLASHAAASA</sequence>
<evidence type="ECO:0008006" key="4">
    <source>
        <dbReference type="Google" id="ProtNLM"/>
    </source>
</evidence>